<protein>
    <submittedName>
        <fullName evidence="2">Uncharacterized protein</fullName>
    </submittedName>
</protein>
<accession>A0A2I2MH86</accession>
<keyword evidence="1" id="KW-0472">Membrane</keyword>
<name>A0A2I2MH86_9BACT</name>
<proteinExistence type="predicted"/>
<sequence length="187" mass="22010">MMPVAILFLISNILASGVTRLMFGYQPNMEKPLLSLFGFPVYPIPFFYGIFHWYILYNNISWAKIIIFKGFIVLSLSMIFFLLPLRLRKNVFRIPIRKGISVRPNDRRNKGTVIDFNKEKDEVYIYFFNKKTRKAATKSFPIRLLRSYFGGRSLTYCNEPKYLDKTLIYIVFILLAITSFLKVWTGT</sequence>
<evidence type="ECO:0000256" key="1">
    <source>
        <dbReference type="SAM" id="Phobius"/>
    </source>
</evidence>
<feature type="transmembrane region" description="Helical" evidence="1">
    <location>
        <begin position="6"/>
        <end position="23"/>
    </location>
</feature>
<feature type="transmembrane region" description="Helical" evidence="1">
    <location>
        <begin position="166"/>
        <end position="184"/>
    </location>
</feature>
<gene>
    <name evidence="2" type="ORF">LFTS_01147</name>
</gene>
<reference evidence="2" key="1">
    <citation type="submission" date="2017-12" db="EMBL/GenBank/DDBJ databases">
        <authorList>
            <consortium name="SysMetEx"/>
        </authorList>
    </citation>
    <scope>NUCLEOTIDE SEQUENCE</scope>
    <source>
        <strain evidence="2">Pb_238</strain>
    </source>
</reference>
<feature type="transmembrane region" description="Helical" evidence="1">
    <location>
        <begin position="35"/>
        <end position="56"/>
    </location>
</feature>
<organism evidence="2">
    <name type="scientific">Leptospirillum ferriphilum</name>
    <dbReference type="NCBI Taxonomy" id="178606"/>
    <lineage>
        <taxon>Bacteria</taxon>
        <taxon>Pseudomonadati</taxon>
        <taxon>Nitrospirota</taxon>
        <taxon>Nitrospiria</taxon>
        <taxon>Nitrospirales</taxon>
        <taxon>Nitrospiraceae</taxon>
        <taxon>Leptospirillum</taxon>
    </lineage>
</organism>
<keyword evidence="1" id="KW-1133">Transmembrane helix</keyword>
<evidence type="ECO:0000313" key="2">
    <source>
        <dbReference type="EMBL" id="SOU92520.1"/>
    </source>
</evidence>
<dbReference type="EMBL" id="LT966316">
    <property type="protein sequence ID" value="SOU92520.1"/>
    <property type="molecule type" value="Genomic_DNA"/>
</dbReference>
<dbReference type="AlphaFoldDB" id="A0A2I2MH86"/>
<feature type="transmembrane region" description="Helical" evidence="1">
    <location>
        <begin position="62"/>
        <end position="83"/>
    </location>
</feature>
<keyword evidence="1" id="KW-0812">Transmembrane</keyword>